<dbReference type="EMBL" id="JAKILB010000003">
    <property type="protein sequence ID" value="MCL1138315.1"/>
    <property type="molecule type" value="Genomic_DNA"/>
</dbReference>
<comment type="similarity">
    <text evidence="6">Belongs to the methyltransferase superfamily. METTL16/RlmF family.</text>
</comment>
<keyword evidence="9" id="KW-1185">Reference proteome</keyword>
<dbReference type="AlphaFoldDB" id="A0A9X1ZDY1"/>
<dbReference type="PANTHER" id="PTHR13393">
    <property type="entry name" value="SAM-DEPENDENT METHYLTRANSFERASE"/>
    <property type="match status" value="1"/>
</dbReference>
<organism evidence="8 9">
    <name type="scientific">Shewanella pneumatophori</name>
    <dbReference type="NCBI Taxonomy" id="314092"/>
    <lineage>
        <taxon>Bacteria</taxon>
        <taxon>Pseudomonadati</taxon>
        <taxon>Pseudomonadota</taxon>
        <taxon>Gammaproteobacteria</taxon>
        <taxon>Alteromonadales</taxon>
        <taxon>Shewanellaceae</taxon>
        <taxon>Shewanella</taxon>
    </lineage>
</organism>
<evidence type="ECO:0000256" key="1">
    <source>
        <dbReference type="ARBA" id="ARBA00022490"/>
    </source>
</evidence>
<keyword evidence="4 6" id="KW-0808">Transferase</keyword>
<evidence type="ECO:0000313" key="9">
    <source>
        <dbReference type="Proteomes" id="UP001139293"/>
    </source>
</evidence>
<comment type="catalytic activity">
    <reaction evidence="6">
        <text>adenosine(1618) in 23S rRNA + S-adenosyl-L-methionine = N(6)-methyladenosine(1618) in 23S rRNA + S-adenosyl-L-homocysteine + H(+)</text>
        <dbReference type="Rhea" id="RHEA:16497"/>
        <dbReference type="Rhea" id="RHEA-COMP:10229"/>
        <dbReference type="Rhea" id="RHEA-COMP:10231"/>
        <dbReference type="ChEBI" id="CHEBI:15378"/>
        <dbReference type="ChEBI" id="CHEBI:57856"/>
        <dbReference type="ChEBI" id="CHEBI:59789"/>
        <dbReference type="ChEBI" id="CHEBI:74411"/>
        <dbReference type="ChEBI" id="CHEBI:74449"/>
        <dbReference type="EC" id="2.1.1.181"/>
    </reaction>
</comment>
<dbReference type="Proteomes" id="UP001139293">
    <property type="component" value="Unassembled WGS sequence"/>
</dbReference>
<keyword evidence="2 6" id="KW-0698">rRNA processing</keyword>
<dbReference type="HAMAP" id="MF_01848">
    <property type="entry name" value="23SrRNA_methyltr_F"/>
    <property type="match status" value="1"/>
</dbReference>
<evidence type="ECO:0000256" key="6">
    <source>
        <dbReference type="HAMAP-Rule" id="MF_01848"/>
    </source>
</evidence>
<dbReference type="Pfam" id="PF05971">
    <property type="entry name" value="Methyltransf_10"/>
    <property type="match status" value="1"/>
</dbReference>
<accession>A0A9X1ZDY1</accession>
<gene>
    <name evidence="6 8" type="primary">rlmF</name>
    <name evidence="8" type="ORF">L2740_07090</name>
</gene>
<dbReference type="PANTHER" id="PTHR13393:SF0">
    <property type="entry name" value="RNA N6-ADENOSINE-METHYLTRANSFERASE METTL16"/>
    <property type="match status" value="1"/>
</dbReference>
<dbReference type="GO" id="GO:0005737">
    <property type="term" value="C:cytoplasm"/>
    <property type="evidence" value="ECO:0007669"/>
    <property type="project" value="UniProtKB-SubCell"/>
</dbReference>
<evidence type="ECO:0000256" key="4">
    <source>
        <dbReference type="ARBA" id="ARBA00022679"/>
    </source>
</evidence>
<keyword evidence="1 6" id="KW-0963">Cytoplasm</keyword>
<keyword evidence="5 6" id="KW-0949">S-adenosyl-L-methionine</keyword>
<evidence type="ECO:0000256" key="2">
    <source>
        <dbReference type="ARBA" id="ARBA00022552"/>
    </source>
</evidence>
<dbReference type="GO" id="GO:0052907">
    <property type="term" value="F:23S rRNA (adenine(1618)-N(6))-methyltransferase activity"/>
    <property type="evidence" value="ECO:0007669"/>
    <property type="project" value="UniProtKB-EC"/>
</dbReference>
<protein>
    <recommendedName>
        <fullName evidence="6">Ribosomal RNA large subunit methyltransferase F</fullName>
        <ecNumber evidence="6">2.1.1.181</ecNumber>
    </recommendedName>
    <alternativeName>
        <fullName evidence="6">23S rRNA mA1618 methyltransferase</fullName>
    </alternativeName>
    <alternativeName>
        <fullName evidence="6">rRNA adenine N-6-methyltransferase</fullName>
    </alternativeName>
</protein>
<reference evidence="8" key="1">
    <citation type="submission" date="2022-01" db="EMBL/GenBank/DDBJ databases">
        <title>Whole genome-based taxonomy of the Shewanellaceae.</title>
        <authorList>
            <person name="Martin-Rodriguez A.J."/>
        </authorList>
    </citation>
    <scope>NUCLEOTIDE SEQUENCE</scope>
    <source>
        <strain evidence="8">KCTC 23973</strain>
    </source>
</reference>
<dbReference type="InterPro" id="IPR016909">
    <property type="entry name" value="rRNA_lsu_MeTfrase_F"/>
</dbReference>
<name>A0A9X1ZDY1_9GAMM</name>
<feature type="compositionally biased region" description="Polar residues" evidence="7">
    <location>
        <begin position="1"/>
        <end position="41"/>
    </location>
</feature>
<dbReference type="NCBIfam" id="NF008725">
    <property type="entry name" value="PRK11727.1"/>
    <property type="match status" value="1"/>
</dbReference>
<dbReference type="InterPro" id="IPR010286">
    <property type="entry name" value="METTL16/RlmF"/>
</dbReference>
<comment type="subcellular location">
    <subcellularLocation>
        <location evidence="6">Cytoplasm</location>
    </subcellularLocation>
</comment>
<comment type="function">
    <text evidence="6">Specifically methylates the adenine in position 1618 of 23S rRNA.</text>
</comment>
<dbReference type="InterPro" id="IPR029063">
    <property type="entry name" value="SAM-dependent_MTases_sf"/>
</dbReference>
<dbReference type="PIRSF" id="PIRSF029038">
    <property type="entry name" value="Mtase_YbiN_prd"/>
    <property type="match status" value="1"/>
</dbReference>
<dbReference type="RefSeq" id="WP_248949380.1">
    <property type="nucleotide sequence ID" value="NZ_JAKILB010000003.1"/>
</dbReference>
<evidence type="ECO:0000256" key="5">
    <source>
        <dbReference type="ARBA" id="ARBA00022691"/>
    </source>
</evidence>
<proteinExistence type="inferred from homology"/>
<comment type="caution">
    <text evidence="8">The sequence shown here is derived from an EMBL/GenBank/DDBJ whole genome shotgun (WGS) entry which is preliminary data.</text>
</comment>
<dbReference type="EC" id="2.1.1.181" evidence="6"/>
<sequence>MTYKSKSAASKPNKTSAPKRATNSQSKKAVNNKSVKAQPSKSLHPRNLHNNGYDFPALVAALPALKPFVKPNPFGNLSIDFANPQAVKLLNSALLKLHYGVEHWDIPQGFLCPPIPGRADYIHYIADLLAVKKTNKKRVPKGPRVKALDIGTGANAIYPLLGIQSYGWDFVASDVDPLSIANAERIFTANPTITDKFTARLQANPKHVFAGIIKDSDRFDITLCNPPFHASLAEASAGTTRKLQNLAANKVAKGTVKSNPKVNAKAADSVLNFGGQKAELWCDGGEQAFLSIMINESQQFAAQCLWFTTLVSKKENLKPAKALLSQVKALEVQEIEMHQGNKITRILAWTFMSAQQRELWQQYRDAHC</sequence>
<feature type="region of interest" description="Disordered" evidence="7">
    <location>
        <begin position="1"/>
        <end position="48"/>
    </location>
</feature>
<evidence type="ECO:0000313" key="8">
    <source>
        <dbReference type="EMBL" id="MCL1138315.1"/>
    </source>
</evidence>
<dbReference type="CDD" id="cd02440">
    <property type="entry name" value="AdoMet_MTases"/>
    <property type="match status" value="1"/>
</dbReference>
<keyword evidence="3 6" id="KW-0489">Methyltransferase</keyword>
<evidence type="ECO:0000256" key="3">
    <source>
        <dbReference type="ARBA" id="ARBA00022603"/>
    </source>
</evidence>
<dbReference type="SUPFAM" id="SSF53335">
    <property type="entry name" value="S-adenosyl-L-methionine-dependent methyltransferases"/>
    <property type="match status" value="1"/>
</dbReference>
<evidence type="ECO:0000256" key="7">
    <source>
        <dbReference type="SAM" id="MobiDB-lite"/>
    </source>
</evidence>
<dbReference type="GO" id="GO:0070475">
    <property type="term" value="P:rRNA base methylation"/>
    <property type="evidence" value="ECO:0007669"/>
    <property type="project" value="TreeGrafter"/>
</dbReference>
<dbReference type="Gene3D" id="3.40.50.150">
    <property type="entry name" value="Vaccinia Virus protein VP39"/>
    <property type="match status" value="1"/>
</dbReference>